<keyword evidence="3" id="KW-1185">Reference proteome</keyword>
<dbReference type="EMBL" id="OBML01000003">
    <property type="protein sequence ID" value="SOB98963.1"/>
    <property type="molecule type" value="Genomic_DNA"/>
</dbReference>
<dbReference type="RefSeq" id="WP_097174213.1">
    <property type="nucleotide sequence ID" value="NZ_OBML01000003.1"/>
</dbReference>
<dbReference type="AlphaFoldDB" id="A0A285RWV9"/>
<name>A0A285RWV9_9HYPH</name>
<accession>A0A285RWV9</accession>
<feature type="chain" id="PRO_5013012917" description="DUF1223 domain-containing protein" evidence="1">
    <location>
        <begin position="25"/>
        <end position="240"/>
    </location>
</feature>
<reference evidence="2 3" key="1">
    <citation type="submission" date="2017-08" db="EMBL/GenBank/DDBJ databases">
        <authorList>
            <person name="de Groot N.N."/>
        </authorList>
    </citation>
    <scope>NUCLEOTIDE SEQUENCE [LARGE SCALE GENOMIC DNA]</scope>
    <source>
        <strain evidence="2 3">USBA 352</strain>
    </source>
</reference>
<dbReference type="InterPro" id="IPR036249">
    <property type="entry name" value="Thioredoxin-like_sf"/>
</dbReference>
<dbReference type="STRING" id="538381.GCA_001696535_04142"/>
<dbReference type="Proteomes" id="UP000219331">
    <property type="component" value="Unassembled WGS sequence"/>
</dbReference>
<protein>
    <recommendedName>
        <fullName evidence="4">DUF1223 domain-containing protein</fullName>
    </recommendedName>
</protein>
<evidence type="ECO:0008006" key="4">
    <source>
        <dbReference type="Google" id="ProtNLM"/>
    </source>
</evidence>
<gene>
    <name evidence="2" type="ORF">SAMN05421512_10325</name>
</gene>
<evidence type="ECO:0000313" key="2">
    <source>
        <dbReference type="EMBL" id="SOB98963.1"/>
    </source>
</evidence>
<dbReference type="InterPro" id="IPR010634">
    <property type="entry name" value="DUF1223"/>
</dbReference>
<dbReference type="Pfam" id="PF06764">
    <property type="entry name" value="DUF1223"/>
    <property type="match status" value="1"/>
</dbReference>
<dbReference type="OrthoDB" id="9808254at2"/>
<evidence type="ECO:0000313" key="3">
    <source>
        <dbReference type="Proteomes" id="UP000219331"/>
    </source>
</evidence>
<organism evidence="2 3">
    <name type="scientific">Stappia indica</name>
    <dbReference type="NCBI Taxonomy" id="538381"/>
    <lineage>
        <taxon>Bacteria</taxon>
        <taxon>Pseudomonadati</taxon>
        <taxon>Pseudomonadota</taxon>
        <taxon>Alphaproteobacteria</taxon>
        <taxon>Hyphomicrobiales</taxon>
        <taxon>Stappiaceae</taxon>
        <taxon>Stappia</taxon>
    </lineage>
</organism>
<feature type="signal peptide" evidence="1">
    <location>
        <begin position="1"/>
        <end position="24"/>
    </location>
</feature>
<sequence length="240" mass="25989">MRAPAHLILSVFLSLAAALPAAQAGEQRAVVELFTSQGCSSCPPADKLMGDLARRGDLVTLTYPVDYWDYLGWRDTLASPDFSARQRAYAEARGDRAVYTPQIIVNGKGHVVGSDRRALETELDKQTALPVSVDLEMAGDLLEVRVDGELPASVKMATIYFVFVSRPVQVEIGRGENSGRKVTYHHVVRGIRAVGMWEGGPATYRLPASEMRKMKAGHCAVLVQVEPGGRPGLILGAAMQ</sequence>
<evidence type="ECO:0000256" key="1">
    <source>
        <dbReference type="SAM" id="SignalP"/>
    </source>
</evidence>
<dbReference type="PANTHER" id="PTHR36057">
    <property type="match status" value="1"/>
</dbReference>
<dbReference type="PANTHER" id="PTHR36057:SF1">
    <property type="entry name" value="LIPOPROTEIN LIPID ATTACHMENT SITE-LIKE PROTEIN, PUTATIVE (DUF1223)-RELATED"/>
    <property type="match status" value="1"/>
</dbReference>
<proteinExistence type="predicted"/>
<dbReference type="SUPFAM" id="SSF52833">
    <property type="entry name" value="Thioredoxin-like"/>
    <property type="match status" value="1"/>
</dbReference>
<keyword evidence="1" id="KW-0732">Signal</keyword>